<dbReference type="InterPro" id="IPR014001">
    <property type="entry name" value="Helicase_ATP-bd"/>
</dbReference>
<feature type="compositionally biased region" description="Acidic residues" evidence="5">
    <location>
        <begin position="1225"/>
        <end position="1237"/>
    </location>
</feature>
<feature type="compositionally biased region" description="Low complexity" evidence="5">
    <location>
        <begin position="226"/>
        <end position="235"/>
    </location>
</feature>
<keyword evidence="2" id="KW-0378">Hydrolase</keyword>
<dbReference type="InterPro" id="IPR001650">
    <property type="entry name" value="Helicase_C-like"/>
</dbReference>
<dbReference type="GO" id="GO:0007131">
    <property type="term" value="P:reciprocal meiotic recombination"/>
    <property type="evidence" value="ECO:0007669"/>
    <property type="project" value="TreeGrafter"/>
</dbReference>
<evidence type="ECO:0000313" key="8">
    <source>
        <dbReference type="EMBL" id="KAG2436836.1"/>
    </source>
</evidence>
<evidence type="ECO:0000256" key="1">
    <source>
        <dbReference type="ARBA" id="ARBA00022741"/>
    </source>
</evidence>
<keyword evidence="9" id="KW-1185">Reference proteome</keyword>
<dbReference type="PROSITE" id="PS51192">
    <property type="entry name" value="HELICASE_ATP_BIND_1"/>
    <property type="match status" value="1"/>
</dbReference>
<dbReference type="GO" id="GO:0005524">
    <property type="term" value="F:ATP binding"/>
    <property type="evidence" value="ECO:0007669"/>
    <property type="project" value="UniProtKB-KW"/>
</dbReference>
<dbReference type="GO" id="GO:0005634">
    <property type="term" value="C:nucleus"/>
    <property type="evidence" value="ECO:0007669"/>
    <property type="project" value="TreeGrafter"/>
</dbReference>
<evidence type="ECO:0000256" key="4">
    <source>
        <dbReference type="ARBA" id="ARBA00022840"/>
    </source>
</evidence>
<dbReference type="InterPro" id="IPR049730">
    <property type="entry name" value="SNF2/RAD54-like_C"/>
</dbReference>
<sequence length="1356" mass="136220">MRGSGRRDAAAVAAARPPAAQRRRKTSSGSGSDAGVIDDVMEGTAGGPPDSDSESEPLSDDDDFEDPLPRKRKPVHAAKQLPATAAAAAGPAVAAKPKPGPARAGAAPVAANAPPAVTPAAAAAGAARIAAVGRVGMGSAAEGAGRGRGLAAARPPVAPTAAAAPGRPAAIRAAAPPATSPAVASPEASPASSPEASPAASPDTSPSASPPSSPSRNAADGSRTTAAGPARPASGSGRGGGGAVGGRGLGLRRLSSSVGRGRGVAASGGNSVVGSKRSGAALSRQSMSAAAECVRALASGGGGRLSVGSSSNYGSDGGGGAGGSSTVTGVKRPAGSLGLARRSLPGPAAAGAAGCTAVMKPYKCPLPNYAGPLGQRGTLGIRRGPQVPLKAFRNGLSTLVAGVKPEDDGKANPDDAPVVPLCIWDPAEQDPEGPLMKALLAKQAKLTGGVGGGIRAAATAAAAVAASTSASAAGGGGEDAGGGGDVGDAAAVAAVAAAAGAASSEPKHGGLTALWAAPFLARKLRPHQREGVKFMVQCIAGLRRPEYSGCVLCDGMGLGKTFQAIAALWTLLSDGVHGRRPTCVRPLVLCPASLVANWGKELEFWLEGRVAPVVVDDTRGDKVKEALGTFGGFAAARAGKPQVLVMGYQTFRSHRDAVVKKNIDIVLCDEAHFLKNVDSQLTKAVAGLPARMRLLLTGTPIQNKLQEFYTVMSTAVPGLLGELPAFRRTYEAPIQRGSDADASDAEAALGMARMDAMLALCGTYMLRRSCNTMKKYLPPKVEQVVFCKMSALQARLYNCFLKAPAVVRALHGRAAAREKASAIAARKAAKAQGGGGGGKRGAAGGAGAVEAADGGEAGAAGGGDGKDAVAAAGGAGGAGPAAAAAAAPPGGELSTLAAITALKKMCCHPDLIYQMFNPASMKRTAVATAAATAAEAAPRAPRRAAATAAAAAWGAGAEDDDDGNDAEGGGGGGKKKPAAGRGGGSASGGADGCCKSGADGRPVVTGFEGCLPLFSEASVAPTYKPGSCQAYHSGKVAVLEMMLKAVRDSGSGDKVVLVSNYTEALDILEGMCRAHAWAFLRLDGSCDVKKRQPLVDCFNDPAHPSFLLLLSSKAGGVGLNIIGANRLVLFDPDWNPANDLQAMARVWRQGQKKKVWIYRLLTTGSIEEKVYQRQVAKQGLSAAIVDNSNDQSRTFSAEELRALFEAKTEQLKRAVEAAARAAAEAEAEAEAEADAVDAEGGQDGGDDGGGKAGAKKAKQDHDGDAAEEGVVKWAHLSSVADSPDPIWASVNAWLRARFTTYLFSDHIIAEAAAKQGGEAVELEVEVDEEEEEEEEEPEESAEDERPEHDGNPAWGS</sequence>
<feature type="region of interest" description="Disordered" evidence="5">
    <location>
        <begin position="1314"/>
        <end position="1356"/>
    </location>
</feature>
<dbReference type="PANTHER" id="PTHR45629">
    <property type="entry name" value="SNF2/RAD54 FAMILY MEMBER"/>
    <property type="match status" value="1"/>
</dbReference>
<dbReference type="SMART" id="SM00490">
    <property type="entry name" value="HELICc"/>
    <property type="match status" value="1"/>
</dbReference>
<feature type="region of interest" description="Disordered" evidence="5">
    <location>
        <begin position="951"/>
        <end position="988"/>
    </location>
</feature>
<dbReference type="Pfam" id="PF00271">
    <property type="entry name" value="Helicase_C"/>
    <property type="match status" value="1"/>
</dbReference>
<dbReference type="GO" id="GO:0004386">
    <property type="term" value="F:helicase activity"/>
    <property type="evidence" value="ECO:0007669"/>
    <property type="project" value="UniProtKB-KW"/>
</dbReference>
<reference evidence="8" key="1">
    <citation type="journal article" date="2020" name="bioRxiv">
        <title>Comparative genomics of Chlamydomonas.</title>
        <authorList>
            <person name="Craig R.J."/>
            <person name="Hasan A.R."/>
            <person name="Ness R.W."/>
            <person name="Keightley P.D."/>
        </authorList>
    </citation>
    <scope>NUCLEOTIDE SEQUENCE</scope>
    <source>
        <strain evidence="8">SAG 7.73</strain>
    </source>
</reference>
<proteinExistence type="predicted"/>
<feature type="compositionally biased region" description="Gly residues" evidence="5">
    <location>
        <begin position="236"/>
        <end position="249"/>
    </location>
</feature>
<dbReference type="Pfam" id="PF00176">
    <property type="entry name" value="SNF2-rel_dom"/>
    <property type="match status" value="1"/>
</dbReference>
<dbReference type="GO" id="GO:0045003">
    <property type="term" value="P:double-strand break repair via synthesis-dependent strand annealing"/>
    <property type="evidence" value="ECO:0007669"/>
    <property type="project" value="TreeGrafter"/>
</dbReference>
<protein>
    <recommendedName>
        <fullName evidence="10">SNF2 super family</fullName>
    </recommendedName>
</protein>
<dbReference type="InterPro" id="IPR050496">
    <property type="entry name" value="SNF2_RAD54_helicase_repair"/>
</dbReference>
<feature type="region of interest" description="Disordered" evidence="5">
    <location>
        <begin position="139"/>
        <end position="276"/>
    </location>
</feature>
<dbReference type="Proteomes" id="UP000650467">
    <property type="component" value="Unassembled WGS sequence"/>
</dbReference>
<evidence type="ECO:0000259" key="6">
    <source>
        <dbReference type="PROSITE" id="PS51192"/>
    </source>
</evidence>
<dbReference type="InterPro" id="IPR038718">
    <property type="entry name" value="SNF2-like_sf"/>
</dbReference>
<keyword evidence="1" id="KW-0547">Nucleotide-binding</keyword>
<organism evidence="8 9">
    <name type="scientific">Chlamydomonas incerta</name>
    <dbReference type="NCBI Taxonomy" id="51695"/>
    <lineage>
        <taxon>Eukaryota</taxon>
        <taxon>Viridiplantae</taxon>
        <taxon>Chlorophyta</taxon>
        <taxon>core chlorophytes</taxon>
        <taxon>Chlorophyceae</taxon>
        <taxon>CS clade</taxon>
        <taxon>Chlamydomonadales</taxon>
        <taxon>Chlamydomonadaceae</taxon>
        <taxon>Chlamydomonas</taxon>
    </lineage>
</organism>
<evidence type="ECO:0000256" key="5">
    <source>
        <dbReference type="SAM" id="MobiDB-lite"/>
    </source>
</evidence>
<feature type="compositionally biased region" description="Low complexity" evidence="5">
    <location>
        <begin position="139"/>
        <end position="207"/>
    </location>
</feature>
<dbReference type="SUPFAM" id="SSF52540">
    <property type="entry name" value="P-loop containing nucleoside triphosphate hydrolases"/>
    <property type="match status" value="2"/>
</dbReference>
<dbReference type="Gene3D" id="1.20.120.850">
    <property type="entry name" value="SWI2/SNF2 ATPases, N-terminal domain"/>
    <property type="match status" value="1"/>
</dbReference>
<dbReference type="CDD" id="cd18793">
    <property type="entry name" value="SF2_C_SNF"/>
    <property type="match status" value="1"/>
</dbReference>
<evidence type="ECO:0000313" key="9">
    <source>
        <dbReference type="Proteomes" id="UP000650467"/>
    </source>
</evidence>
<evidence type="ECO:0000256" key="2">
    <source>
        <dbReference type="ARBA" id="ARBA00022801"/>
    </source>
</evidence>
<dbReference type="GO" id="GO:0015616">
    <property type="term" value="F:DNA translocase activity"/>
    <property type="evidence" value="ECO:0007669"/>
    <property type="project" value="TreeGrafter"/>
</dbReference>
<dbReference type="PROSITE" id="PS51194">
    <property type="entry name" value="HELICASE_CTER"/>
    <property type="match status" value="1"/>
</dbReference>
<dbReference type="OrthoDB" id="413460at2759"/>
<evidence type="ECO:0000256" key="3">
    <source>
        <dbReference type="ARBA" id="ARBA00022806"/>
    </source>
</evidence>
<feature type="domain" description="Helicase C-terminal" evidence="7">
    <location>
        <begin position="1038"/>
        <end position="1196"/>
    </location>
</feature>
<dbReference type="InterPro" id="IPR027417">
    <property type="entry name" value="P-loop_NTPase"/>
</dbReference>
<name>A0A835TEM4_CHLIN</name>
<dbReference type="GO" id="GO:0016787">
    <property type="term" value="F:hydrolase activity"/>
    <property type="evidence" value="ECO:0007669"/>
    <property type="project" value="UniProtKB-KW"/>
</dbReference>
<gene>
    <name evidence="8" type="ORF">HXX76_006357</name>
</gene>
<dbReference type="SMART" id="SM00487">
    <property type="entry name" value="DEXDc"/>
    <property type="match status" value="1"/>
</dbReference>
<comment type="caution">
    <text evidence="8">The sequence shown here is derived from an EMBL/GenBank/DDBJ whole genome shotgun (WGS) entry which is preliminary data.</text>
</comment>
<feature type="compositionally biased region" description="Acidic residues" evidence="5">
    <location>
        <begin position="1320"/>
        <end position="1342"/>
    </location>
</feature>
<keyword evidence="3" id="KW-0347">Helicase</keyword>
<dbReference type="EMBL" id="JAEHOC010000012">
    <property type="protein sequence ID" value="KAG2436836.1"/>
    <property type="molecule type" value="Genomic_DNA"/>
</dbReference>
<dbReference type="PANTHER" id="PTHR45629:SF7">
    <property type="entry name" value="DNA EXCISION REPAIR PROTEIN ERCC-6-RELATED"/>
    <property type="match status" value="1"/>
</dbReference>
<dbReference type="Gene3D" id="3.40.50.300">
    <property type="entry name" value="P-loop containing nucleotide triphosphate hydrolases"/>
    <property type="match status" value="1"/>
</dbReference>
<evidence type="ECO:0000259" key="7">
    <source>
        <dbReference type="PROSITE" id="PS51194"/>
    </source>
</evidence>
<feature type="domain" description="Helicase ATP-binding" evidence="6">
    <location>
        <begin position="541"/>
        <end position="718"/>
    </location>
</feature>
<feature type="compositionally biased region" description="Acidic residues" evidence="5">
    <location>
        <begin position="51"/>
        <end position="66"/>
    </location>
</feature>
<evidence type="ECO:0008006" key="10">
    <source>
        <dbReference type="Google" id="ProtNLM"/>
    </source>
</evidence>
<dbReference type="FunFam" id="3.40.50.300:FF:000332">
    <property type="entry name" value="DNA repair and recombination protein RAD54-like"/>
    <property type="match status" value="1"/>
</dbReference>
<feature type="compositionally biased region" description="Low complexity" evidence="5">
    <location>
        <begin position="77"/>
        <end position="111"/>
    </location>
</feature>
<accession>A0A835TEM4</accession>
<feature type="compositionally biased region" description="Low complexity" evidence="5">
    <location>
        <begin position="10"/>
        <end position="20"/>
    </location>
</feature>
<keyword evidence="4" id="KW-0067">ATP-binding</keyword>
<feature type="compositionally biased region" description="Low complexity" evidence="5">
    <location>
        <begin position="251"/>
        <end position="275"/>
    </location>
</feature>
<dbReference type="FunFam" id="3.40.50.10810:FF:000191">
    <property type="entry name" value="Predicted protein"/>
    <property type="match status" value="1"/>
</dbReference>
<feature type="region of interest" description="Disordered" evidence="5">
    <location>
        <begin position="1"/>
        <end position="111"/>
    </location>
</feature>
<dbReference type="Gene3D" id="3.40.50.10810">
    <property type="entry name" value="Tandem AAA-ATPase domain"/>
    <property type="match status" value="1"/>
</dbReference>
<feature type="region of interest" description="Disordered" evidence="5">
    <location>
        <begin position="1225"/>
        <end position="1266"/>
    </location>
</feature>
<dbReference type="InterPro" id="IPR000330">
    <property type="entry name" value="SNF2_N"/>
</dbReference>